<dbReference type="EMBL" id="JASBWS010000024">
    <property type="protein sequence ID" value="KAJ9110326.1"/>
    <property type="molecule type" value="Genomic_DNA"/>
</dbReference>
<evidence type="ECO:0000313" key="1">
    <source>
        <dbReference type="EMBL" id="KAJ9110326.1"/>
    </source>
</evidence>
<gene>
    <name evidence="1" type="ORF">QFC20_002921</name>
</gene>
<keyword evidence="2" id="KW-1185">Reference proteome</keyword>
<dbReference type="Proteomes" id="UP001230649">
    <property type="component" value="Unassembled WGS sequence"/>
</dbReference>
<reference evidence="1" key="1">
    <citation type="submission" date="2023-04" db="EMBL/GenBank/DDBJ databases">
        <title>Draft Genome sequencing of Naganishia species isolated from polar environments using Oxford Nanopore Technology.</title>
        <authorList>
            <person name="Leo P."/>
            <person name="Venkateswaran K."/>
        </authorList>
    </citation>
    <scope>NUCLEOTIDE SEQUENCE</scope>
    <source>
        <strain evidence="1">MNA-CCFEE 5262</strain>
    </source>
</reference>
<proteinExistence type="predicted"/>
<comment type="caution">
    <text evidence="1">The sequence shown here is derived from an EMBL/GenBank/DDBJ whole genome shotgun (WGS) entry which is preliminary data.</text>
</comment>
<sequence length="335" mass="36355">MSQNACSLMPLSYATAIKEVAVAVREGSRSGRERETNRGRSGGDAEKQAWNELNKIAELCRSLIPTQPHPYVLPPNESTASIPAKSLACTLADRAPPAQAVRLLSDTKLAVVQHIDAIKRAQDVLGDGSRRLKRLVAEEDSYWENVLGISGFSGSAKGDDEELREDGSADARAATRCSAPCWALLPRPLGNGLPPNRQIATDVMIPYASNEAAAGFRALAMATMVQRESTTKESAEHQQSEIAYNARRHKRLRICIKSNSGEQTFSRVTGLADPASREPIAVDISRAQAEMFDDEVFEAIRVEARNAPTLNARSSLDQISIDAVPGQELIFEMAS</sequence>
<accession>A0ACC2WGY0</accession>
<name>A0ACC2WGY0_9TREE</name>
<protein>
    <submittedName>
        <fullName evidence="1">Uncharacterized protein</fullName>
    </submittedName>
</protein>
<evidence type="ECO:0000313" key="2">
    <source>
        <dbReference type="Proteomes" id="UP001230649"/>
    </source>
</evidence>
<organism evidence="1 2">
    <name type="scientific">Naganishia adeliensis</name>
    <dbReference type="NCBI Taxonomy" id="92952"/>
    <lineage>
        <taxon>Eukaryota</taxon>
        <taxon>Fungi</taxon>
        <taxon>Dikarya</taxon>
        <taxon>Basidiomycota</taxon>
        <taxon>Agaricomycotina</taxon>
        <taxon>Tremellomycetes</taxon>
        <taxon>Filobasidiales</taxon>
        <taxon>Filobasidiaceae</taxon>
        <taxon>Naganishia</taxon>
    </lineage>
</organism>